<evidence type="ECO:0000313" key="2">
    <source>
        <dbReference type="Proteomes" id="UP000003343"/>
    </source>
</evidence>
<name>E6M3U7_9ACTO</name>
<dbReference type="EMBL" id="AEPZ01000007">
    <property type="protein sequence ID" value="EFU82002.1"/>
    <property type="molecule type" value="Genomic_DNA"/>
</dbReference>
<dbReference type="Proteomes" id="UP000003343">
    <property type="component" value="Unassembled WGS sequence"/>
</dbReference>
<dbReference type="HOGENOM" id="CLU_3312849_0_0_11"/>
<protein>
    <submittedName>
        <fullName evidence="1">Uncharacterized protein</fullName>
    </submittedName>
</protein>
<keyword evidence="2" id="KW-1185">Reference proteome</keyword>
<reference evidence="1 2" key="1">
    <citation type="submission" date="2010-12" db="EMBL/GenBank/DDBJ databases">
        <authorList>
            <person name="Muzny D."/>
            <person name="Qin X."/>
            <person name="Deng J."/>
            <person name="Jiang H."/>
            <person name="Liu Y."/>
            <person name="Qu J."/>
            <person name="Song X.-Z."/>
            <person name="Zhang L."/>
            <person name="Thornton R."/>
            <person name="Coyle M."/>
            <person name="Francisco L."/>
            <person name="Jackson L."/>
            <person name="Javaid M."/>
            <person name="Korchina V."/>
            <person name="Kovar C."/>
            <person name="Mata R."/>
            <person name="Mathew T."/>
            <person name="Ngo R."/>
            <person name="Nguyen L."/>
            <person name="Nguyen N."/>
            <person name="Okwuonu G."/>
            <person name="Ongeri F."/>
            <person name="Pham C."/>
            <person name="Simmons D."/>
            <person name="Wilczek-Boney K."/>
            <person name="Hale W."/>
            <person name="Jakkamsetti A."/>
            <person name="Pham P."/>
            <person name="Ruth R."/>
            <person name="San Lucas F."/>
            <person name="Warren J."/>
            <person name="Zhang J."/>
            <person name="Zhao Z."/>
            <person name="Zhou C."/>
            <person name="Zhu D."/>
            <person name="Lee S."/>
            <person name="Bess C."/>
            <person name="Blankenburg K."/>
            <person name="Forbes L."/>
            <person name="Fu Q."/>
            <person name="Gubbala S."/>
            <person name="Hirani K."/>
            <person name="Jayaseelan J.C."/>
            <person name="Lara F."/>
            <person name="Munidasa M."/>
            <person name="Palculict T."/>
            <person name="Patil S."/>
            <person name="Pu L.-L."/>
            <person name="Saada N."/>
            <person name="Tang L."/>
            <person name="Weissenberger G."/>
            <person name="Zhu Y."/>
            <person name="Hemphill L."/>
            <person name="Shang Y."/>
            <person name="Youmans B."/>
            <person name="Ayvaz T."/>
            <person name="Ross M."/>
            <person name="Santibanez J."/>
            <person name="Aqrawi P."/>
            <person name="Gross S."/>
            <person name="Joshi V."/>
            <person name="Fowler G."/>
            <person name="Nazareth L."/>
            <person name="Reid J."/>
            <person name="Worley K."/>
            <person name="Petrosino J."/>
            <person name="Highlander S."/>
            <person name="Gibbs R."/>
        </authorList>
    </citation>
    <scope>NUCLEOTIDE SEQUENCE [LARGE SCALE GENOMIC DNA]</scope>
    <source>
        <strain evidence="1 2">ATCC 35242</strain>
    </source>
</reference>
<gene>
    <name evidence="1" type="ORF">HMPREF0576_0930</name>
</gene>
<accession>E6M3U7</accession>
<proteinExistence type="predicted"/>
<dbReference type="AlphaFoldDB" id="E6M3U7"/>
<evidence type="ECO:0000313" key="1">
    <source>
        <dbReference type="EMBL" id="EFU82002.1"/>
    </source>
</evidence>
<organism evidence="1 2">
    <name type="scientific">Mobiluncus holmesii ATCC 35242</name>
    <dbReference type="NCBI Taxonomy" id="887899"/>
    <lineage>
        <taxon>Bacteria</taxon>
        <taxon>Bacillati</taxon>
        <taxon>Actinomycetota</taxon>
        <taxon>Actinomycetes</taxon>
        <taxon>Actinomycetales</taxon>
        <taxon>Actinomycetaceae</taxon>
        <taxon>Mobiluncus</taxon>
    </lineage>
</organism>
<sequence length="39" mass="4220">MAAASILADCSRSGREISLEVKAPRHPISAGYYRLTCPQ</sequence>
<comment type="caution">
    <text evidence="1">The sequence shown here is derived from an EMBL/GenBank/DDBJ whole genome shotgun (WGS) entry which is preliminary data.</text>
</comment>